<dbReference type="EC" id="3.2.1.40" evidence="2"/>
<gene>
    <name evidence="6" type="ORF">SEUCBS140593_001349</name>
</gene>
<dbReference type="EMBL" id="CAWUHD010000008">
    <property type="protein sequence ID" value="CAK7211981.1"/>
    <property type="molecule type" value="Genomic_DNA"/>
</dbReference>
<dbReference type="PANTHER" id="PTHR33307">
    <property type="entry name" value="ALPHA-RHAMNOSIDASE (EUROFUNG)"/>
    <property type="match status" value="1"/>
</dbReference>
<organism evidence="6 7">
    <name type="scientific">Sporothrix eucalyptigena</name>
    <dbReference type="NCBI Taxonomy" id="1812306"/>
    <lineage>
        <taxon>Eukaryota</taxon>
        <taxon>Fungi</taxon>
        <taxon>Dikarya</taxon>
        <taxon>Ascomycota</taxon>
        <taxon>Pezizomycotina</taxon>
        <taxon>Sordariomycetes</taxon>
        <taxon>Sordariomycetidae</taxon>
        <taxon>Ophiostomatales</taxon>
        <taxon>Ophiostomataceae</taxon>
        <taxon>Sporothrix</taxon>
    </lineage>
</organism>
<dbReference type="Pfam" id="PF17389">
    <property type="entry name" value="Bac_rhamnosid6H"/>
    <property type="match status" value="1"/>
</dbReference>
<dbReference type="InterPro" id="IPR035396">
    <property type="entry name" value="Bac_rhamnosid6H"/>
</dbReference>
<dbReference type="Gene3D" id="1.50.10.10">
    <property type="match status" value="1"/>
</dbReference>
<sequence>MTPCADALQQHLRWRVYSAQHDICLPALYVLLHNDVSTWPRTLVNGLVLLTNECLQLDLVDPSSLRLPGPIRLPVRPRCWRHPDRPGAVYTLWSPFHRPGASGCRPPHPPHQRNARFKIATGFAGTPILGHALSKVGLHQLFYRMLYQVTMGATTVWGRWDSKLPDCRINFGEMTSFNHYALGAVADWMHGTVAGLAPVEAGWRRFRVAPVPGGDLTDARATFKSPYGTVSVVWEIKDEEDEEDGTHFDLTVEVPPNSIAEVTLPGQKKSVTVGSGKHFFTTAYDRPVWPPLPLYPQYYPHDDDEP</sequence>
<comment type="catalytic activity">
    <reaction evidence="1">
        <text>Hydrolysis of terminal non-reducing alpha-L-rhamnose residues in alpha-L-rhamnosides.</text>
        <dbReference type="EC" id="3.2.1.40"/>
    </reaction>
</comment>
<keyword evidence="7" id="KW-1185">Reference proteome</keyword>
<evidence type="ECO:0000313" key="6">
    <source>
        <dbReference type="EMBL" id="CAK7211981.1"/>
    </source>
</evidence>
<evidence type="ECO:0000259" key="5">
    <source>
        <dbReference type="Pfam" id="PF17390"/>
    </source>
</evidence>
<evidence type="ECO:0000259" key="4">
    <source>
        <dbReference type="Pfam" id="PF17389"/>
    </source>
</evidence>
<dbReference type="InterPro" id="IPR012341">
    <property type="entry name" value="6hp_glycosidase-like_sf"/>
</dbReference>
<dbReference type="InterPro" id="IPR035398">
    <property type="entry name" value="Bac_rhamnosid_C"/>
</dbReference>
<feature type="domain" description="Alpha-L-rhamnosidase C-terminal" evidence="5">
    <location>
        <begin position="195"/>
        <end position="278"/>
    </location>
</feature>
<feature type="domain" description="Alpha-L-rhamnosidase six-hairpin glycosidase" evidence="4">
    <location>
        <begin position="114"/>
        <end position="193"/>
    </location>
</feature>
<protein>
    <recommendedName>
        <fullName evidence="2">alpha-L-rhamnosidase</fullName>
        <ecNumber evidence="2">3.2.1.40</ecNumber>
    </recommendedName>
</protein>
<dbReference type="InterPro" id="IPR008928">
    <property type="entry name" value="6-hairpin_glycosidase_sf"/>
</dbReference>
<comment type="caution">
    <text evidence="6">The sequence shown here is derived from an EMBL/GenBank/DDBJ whole genome shotgun (WGS) entry which is preliminary data.</text>
</comment>
<evidence type="ECO:0000256" key="3">
    <source>
        <dbReference type="ARBA" id="ARBA00022801"/>
    </source>
</evidence>
<keyword evidence="3" id="KW-0378">Hydrolase</keyword>
<dbReference type="PANTHER" id="PTHR33307:SF6">
    <property type="entry name" value="ALPHA-RHAMNOSIDASE (EUROFUNG)-RELATED"/>
    <property type="match status" value="1"/>
</dbReference>
<evidence type="ECO:0000313" key="7">
    <source>
        <dbReference type="Proteomes" id="UP001642482"/>
    </source>
</evidence>
<accession>A0ABP0AXJ7</accession>
<dbReference type="Gene3D" id="2.60.420.10">
    <property type="entry name" value="Maltose phosphorylase, domain 3"/>
    <property type="match status" value="1"/>
</dbReference>
<dbReference type="InterPro" id="IPR016007">
    <property type="entry name" value="Alpha_rhamnosid"/>
</dbReference>
<evidence type="ECO:0000256" key="2">
    <source>
        <dbReference type="ARBA" id="ARBA00012652"/>
    </source>
</evidence>
<name>A0ABP0AXJ7_9PEZI</name>
<evidence type="ECO:0000256" key="1">
    <source>
        <dbReference type="ARBA" id="ARBA00001445"/>
    </source>
</evidence>
<reference evidence="6 7" key="1">
    <citation type="submission" date="2024-01" db="EMBL/GenBank/DDBJ databases">
        <authorList>
            <person name="Allen C."/>
            <person name="Tagirdzhanova G."/>
        </authorList>
    </citation>
    <scope>NUCLEOTIDE SEQUENCE [LARGE SCALE GENOMIC DNA]</scope>
</reference>
<dbReference type="Pfam" id="PF17390">
    <property type="entry name" value="Bac_rhamnosid_C"/>
    <property type="match status" value="1"/>
</dbReference>
<dbReference type="Proteomes" id="UP001642482">
    <property type="component" value="Unassembled WGS sequence"/>
</dbReference>
<proteinExistence type="predicted"/>
<dbReference type="SUPFAM" id="SSF48208">
    <property type="entry name" value="Six-hairpin glycosidases"/>
    <property type="match status" value="1"/>
</dbReference>